<dbReference type="InterPro" id="IPR048715">
    <property type="entry name" value="CggR_N"/>
</dbReference>
<evidence type="ECO:0008006" key="9">
    <source>
        <dbReference type="Google" id="ProtNLM"/>
    </source>
</evidence>
<accession>A0AAQ4CPL7</accession>
<dbReference type="GO" id="GO:0005524">
    <property type="term" value="F:ATP binding"/>
    <property type="evidence" value="ECO:0007669"/>
    <property type="project" value="UniProtKB-KW"/>
</dbReference>
<dbReference type="InterPro" id="IPR036388">
    <property type="entry name" value="WH-like_DNA-bd_sf"/>
</dbReference>
<evidence type="ECO:0000256" key="2">
    <source>
        <dbReference type="ARBA" id="ARBA00022741"/>
    </source>
</evidence>
<dbReference type="Gene3D" id="3.30.1360.30">
    <property type="entry name" value="GAD-like domain"/>
    <property type="match status" value="1"/>
</dbReference>
<evidence type="ECO:0000259" key="5">
    <source>
        <dbReference type="Pfam" id="PF14544"/>
    </source>
</evidence>
<dbReference type="InterPro" id="IPR004115">
    <property type="entry name" value="GAD-like_sf"/>
</dbReference>
<dbReference type="GO" id="GO:0006412">
    <property type="term" value="P:translation"/>
    <property type="evidence" value="ECO:0007669"/>
    <property type="project" value="UniProtKB-KW"/>
</dbReference>
<keyword evidence="4" id="KW-0648">Protein biosynthesis</keyword>
<dbReference type="SUPFAM" id="SSF46785">
    <property type="entry name" value="Winged helix' DNA-binding domain"/>
    <property type="match status" value="1"/>
</dbReference>
<sequence>MMLTKATEPKQGNKPKFDEGHVLMSLMYISELQPVGRITLMKKIELSEASMKTLLRRLKELSLISTDPVGGNILTNEGQKIVSCVKEHSLIRSVNLKSLGWNSVMLILRKGAEILEKIPVLTLRDEIIRLGAEKVLICIYNKDGKIEIPPKTEEMPLKNLIEEIKANCTKCDKGDLILFATPNDTHLAYLVLAYLLRGLKIC</sequence>
<dbReference type="GO" id="GO:0005737">
    <property type="term" value="C:cytoplasm"/>
    <property type="evidence" value="ECO:0007669"/>
    <property type="project" value="InterPro"/>
</dbReference>
<proteinExistence type="predicted"/>
<dbReference type="KEGG" id="scas:SACC_07650"/>
<evidence type="ECO:0000256" key="1">
    <source>
        <dbReference type="ARBA" id="ARBA00022598"/>
    </source>
</evidence>
<protein>
    <recommendedName>
        <fullName evidence="9">DUF4443 domain-containing protein</fullName>
    </recommendedName>
</protein>
<dbReference type="GO" id="GO:0004812">
    <property type="term" value="F:aminoacyl-tRNA ligase activity"/>
    <property type="evidence" value="ECO:0007669"/>
    <property type="project" value="InterPro"/>
</dbReference>
<gene>
    <name evidence="7" type="ORF">SACC_07650</name>
</gene>
<keyword evidence="2" id="KW-0547">Nucleotide-binding</keyword>
<dbReference type="SUPFAM" id="SSF55261">
    <property type="entry name" value="GAD domain-like"/>
    <property type="match status" value="1"/>
</dbReference>
<evidence type="ECO:0000259" key="6">
    <source>
        <dbReference type="Pfam" id="PF21715"/>
    </source>
</evidence>
<keyword evidence="8" id="KW-1185">Reference proteome</keyword>
<organism evidence="7 8">
    <name type="scientific">Saccharolobus caldissimus</name>
    <dbReference type="NCBI Taxonomy" id="1702097"/>
    <lineage>
        <taxon>Archaea</taxon>
        <taxon>Thermoproteota</taxon>
        <taxon>Thermoprotei</taxon>
        <taxon>Sulfolobales</taxon>
        <taxon>Sulfolobaceae</taxon>
        <taxon>Saccharolobus</taxon>
    </lineage>
</organism>
<dbReference type="Pfam" id="PF14544">
    <property type="entry name" value="DUF4443"/>
    <property type="match status" value="1"/>
</dbReference>
<dbReference type="Pfam" id="PF21715">
    <property type="entry name" value="CggR_N"/>
    <property type="match status" value="1"/>
</dbReference>
<dbReference type="EMBL" id="AP025226">
    <property type="protein sequence ID" value="BDB97748.1"/>
    <property type="molecule type" value="Genomic_DNA"/>
</dbReference>
<evidence type="ECO:0000256" key="3">
    <source>
        <dbReference type="ARBA" id="ARBA00022840"/>
    </source>
</evidence>
<evidence type="ECO:0000313" key="8">
    <source>
        <dbReference type="Proteomes" id="UP001319921"/>
    </source>
</evidence>
<dbReference type="InterPro" id="IPR036390">
    <property type="entry name" value="WH_DNA-bd_sf"/>
</dbReference>
<evidence type="ECO:0000313" key="7">
    <source>
        <dbReference type="EMBL" id="BDB97748.1"/>
    </source>
</evidence>
<feature type="domain" description="DUF4443" evidence="5">
    <location>
        <begin position="107"/>
        <end position="188"/>
    </location>
</feature>
<dbReference type="AlphaFoldDB" id="A0AAQ4CPL7"/>
<dbReference type="Proteomes" id="UP001319921">
    <property type="component" value="Chromosome"/>
</dbReference>
<evidence type="ECO:0000256" key="4">
    <source>
        <dbReference type="ARBA" id="ARBA00022917"/>
    </source>
</evidence>
<reference evidence="7 8" key="1">
    <citation type="journal article" date="2022" name="Microbiol. Resour. Announc.">
        <title>Complete Genome Sequence of the Hyperthermophilic and Acidophilic Archaeon Saccharolobus caldissimus Strain HS-3T.</title>
        <authorList>
            <person name="Sakai H.D."/>
            <person name="Kurosawa N."/>
        </authorList>
    </citation>
    <scope>NUCLEOTIDE SEQUENCE [LARGE SCALE GENOMIC DNA]</scope>
    <source>
        <strain evidence="7 8">JCM32116</strain>
    </source>
</reference>
<dbReference type="Gene3D" id="1.10.10.10">
    <property type="entry name" value="Winged helix-like DNA-binding domain superfamily/Winged helix DNA-binding domain"/>
    <property type="match status" value="1"/>
</dbReference>
<name>A0AAQ4CPL7_9CREN</name>
<dbReference type="InterPro" id="IPR029349">
    <property type="entry name" value="DUF4443"/>
</dbReference>
<keyword evidence="1" id="KW-0436">Ligase</keyword>
<keyword evidence="3" id="KW-0067">ATP-binding</keyword>
<feature type="domain" description="CggR N-terminal DNA binding" evidence="6">
    <location>
        <begin position="26"/>
        <end position="85"/>
    </location>
</feature>